<dbReference type="Gene3D" id="3.40.50.150">
    <property type="entry name" value="Vaccinia Virus protein VP39"/>
    <property type="match status" value="1"/>
</dbReference>
<keyword evidence="3" id="KW-0489">Methyltransferase</keyword>
<gene>
    <name evidence="8" type="ORF">KGB56_17830</name>
</gene>
<evidence type="ECO:0000256" key="3">
    <source>
        <dbReference type="ARBA" id="ARBA00022603"/>
    </source>
</evidence>
<dbReference type="PANTHER" id="PTHR24422:SF21">
    <property type="entry name" value="CHEMOTAXIS PROTEIN METHYLTRANSFERASE 1"/>
    <property type="match status" value="1"/>
</dbReference>
<dbReference type="PRINTS" id="PR00996">
    <property type="entry name" value="CHERMTFRASE"/>
</dbReference>
<feature type="compositionally biased region" description="Low complexity" evidence="6">
    <location>
        <begin position="282"/>
        <end position="298"/>
    </location>
</feature>
<evidence type="ECO:0000313" key="9">
    <source>
        <dbReference type="Proteomes" id="UP000680706"/>
    </source>
</evidence>
<feature type="domain" description="CheR-type methyltransferase" evidence="7">
    <location>
        <begin position="1"/>
        <end position="269"/>
    </location>
</feature>
<evidence type="ECO:0000256" key="1">
    <source>
        <dbReference type="ARBA" id="ARBA00001541"/>
    </source>
</evidence>
<proteinExistence type="predicted"/>
<dbReference type="Pfam" id="PF01739">
    <property type="entry name" value="CheR"/>
    <property type="match status" value="1"/>
</dbReference>
<evidence type="ECO:0000256" key="4">
    <source>
        <dbReference type="ARBA" id="ARBA00022679"/>
    </source>
</evidence>
<dbReference type="InterPro" id="IPR022642">
    <property type="entry name" value="CheR_C"/>
</dbReference>
<dbReference type="PROSITE" id="PS50123">
    <property type="entry name" value="CHER"/>
    <property type="match status" value="1"/>
</dbReference>
<evidence type="ECO:0000256" key="6">
    <source>
        <dbReference type="SAM" id="MobiDB-lite"/>
    </source>
</evidence>
<dbReference type="InterPro" id="IPR029063">
    <property type="entry name" value="SAM-dependent_MTases_sf"/>
</dbReference>
<dbReference type="PANTHER" id="PTHR24422">
    <property type="entry name" value="CHEMOTAXIS PROTEIN METHYLTRANSFERASE"/>
    <property type="match status" value="1"/>
</dbReference>
<feature type="region of interest" description="Disordered" evidence="6">
    <location>
        <begin position="268"/>
        <end position="310"/>
    </location>
</feature>
<dbReference type="InterPro" id="IPR000780">
    <property type="entry name" value="CheR_MeTrfase"/>
</dbReference>
<dbReference type="Proteomes" id="UP000680706">
    <property type="component" value="Chromosome"/>
</dbReference>
<keyword evidence="4" id="KW-0808">Transferase</keyword>
<evidence type="ECO:0000256" key="2">
    <source>
        <dbReference type="ARBA" id="ARBA00012534"/>
    </source>
</evidence>
<protein>
    <recommendedName>
        <fullName evidence="2">protein-glutamate O-methyltransferase</fullName>
        <ecNumber evidence="2">2.1.1.80</ecNumber>
    </recommendedName>
</protein>
<comment type="catalytic activity">
    <reaction evidence="1">
        <text>L-glutamyl-[protein] + S-adenosyl-L-methionine = [protein]-L-glutamate 5-O-methyl ester + S-adenosyl-L-homocysteine</text>
        <dbReference type="Rhea" id="RHEA:24452"/>
        <dbReference type="Rhea" id="RHEA-COMP:10208"/>
        <dbReference type="Rhea" id="RHEA-COMP:10311"/>
        <dbReference type="ChEBI" id="CHEBI:29973"/>
        <dbReference type="ChEBI" id="CHEBI:57856"/>
        <dbReference type="ChEBI" id="CHEBI:59789"/>
        <dbReference type="ChEBI" id="CHEBI:82795"/>
        <dbReference type="EC" id="2.1.1.80"/>
    </reaction>
</comment>
<keyword evidence="9" id="KW-1185">Reference proteome</keyword>
<dbReference type="Pfam" id="PF03705">
    <property type="entry name" value="CheR_N"/>
    <property type="match status" value="1"/>
</dbReference>
<dbReference type="EC" id="2.1.1.80" evidence="2"/>
<dbReference type="SMART" id="SM00138">
    <property type="entry name" value="MeTrc"/>
    <property type="match status" value="1"/>
</dbReference>
<dbReference type="RefSeq" id="WP_075697856.1">
    <property type="nucleotide sequence ID" value="NZ_CP074126.1"/>
</dbReference>
<organism evidence="8 9">
    <name type="scientific">Pseudovibrio brasiliensis</name>
    <dbReference type="NCBI Taxonomy" id="1898042"/>
    <lineage>
        <taxon>Bacteria</taxon>
        <taxon>Pseudomonadati</taxon>
        <taxon>Pseudomonadota</taxon>
        <taxon>Alphaproteobacteria</taxon>
        <taxon>Hyphomicrobiales</taxon>
        <taxon>Stappiaceae</taxon>
        <taxon>Pseudovibrio</taxon>
    </lineage>
</organism>
<keyword evidence="5" id="KW-0949">S-adenosyl-L-methionine</keyword>
<sequence length="310" mass="35216">MMTSEYDFLKKFLKSRSGLVLSDEKQYLVESRLMPVARRHNLNGLSELILAISKPGSMSLQNDVVEAMTTNESFFFRDKSPFENFRNVMLPHLLEARKSRRSARIWCAAASTGQEPYSLSMYLKEDKAKVGSFRFEILGTDISTEVLEKARTGIYSQFEVQRGLPIQMLLKYFSQQGELWQMAPEIRAMVQWRKLNLLENFSHLGEFDIIFCRNVLIYFDQQTKIDVLNRIYRQLPDDGFLVLGAAETVVGLTDGFEPYPNLRGVYRKKQAASRPAGSTSFTRSTATSPSKPSTSRPAIQALASGSRFSA</sequence>
<dbReference type="InterPro" id="IPR036804">
    <property type="entry name" value="CheR_N_sf"/>
</dbReference>
<name>A0ABX8ANF6_9HYPH</name>
<dbReference type="InterPro" id="IPR022641">
    <property type="entry name" value="CheR_N"/>
</dbReference>
<dbReference type="InterPro" id="IPR050903">
    <property type="entry name" value="Bact_Chemotaxis_MeTrfase"/>
</dbReference>
<dbReference type="SUPFAM" id="SSF53335">
    <property type="entry name" value="S-adenosyl-L-methionine-dependent methyltransferases"/>
    <property type="match status" value="1"/>
</dbReference>
<evidence type="ECO:0000256" key="5">
    <source>
        <dbReference type="ARBA" id="ARBA00022691"/>
    </source>
</evidence>
<dbReference type="SUPFAM" id="SSF47757">
    <property type="entry name" value="Chemotaxis receptor methyltransferase CheR, N-terminal domain"/>
    <property type="match status" value="1"/>
</dbReference>
<reference evidence="8 9" key="1">
    <citation type="journal article" date="2021" name="Angew. Chem. Int. Ed. Engl.">
        <title>A novel family of nonribosomal peptides modulate collective behavior in Pseudovibrio bacteria isolated from marine sponges.</title>
        <authorList>
            <person name="Ioca L.P."/>
            <person name="Dai Y."/>
            <person name="Kunakom S."/>
            <person name="Diaz-Espinosa J."/>
            <person name="Krunic A."/>
            <person name="Crnkovic C.M."/>
            <person name="Orjala J."/>
            <person name="Sanchez L.M."/>
            <person name="Ferreira A.G."/>
            <person name="Berlinck R.G.S."/>
            <person name="Eustaquio A.S."/>
        </authorList>
    </citation>
    <scope>NUCLEOTIDE SEQUENCE [LARGE SCALE GENOMIC DNA]</scope>
    <source>
        <strain evidence="8 9">Ab134</strain>
    </source>
</reference>
<accession>A0ABX8ANF6</accession>
<dbReference type="Gene3D" id="1.10.155.10">
    <property type="entry name" value="Chemotaxis receptor methyltransferase CheR, N-terminal domain"/>
    <property type="match status" value="1"/>
</dbReference>
<dbReference type="EMBL" id="CP074126">
    <property type="protein sequence ID" value="QUS55191.1"/>
    <property type="molecule type" value="Genomic_DNA"/>
</dbReference>
<evidence type="ECO:0000313" key="8">
    <source>
        <dbReference type="EMBL" id="QUS55191.1"/>
    </source>
</evidence>
<evidence type="ECO:0000259" key="7">
    <source>
        <dbReference type="PROSITE" id="PS50123"/>
    </source>
</evidence>